<dbReference type="SUPFAM" id="SSF50494">
    <property type="entry name" value="Trypsin-like serine proteases"/>
    <property type="match status" value="1"/>
</dbReference>
<dbReference type="AlphaFoldDB" id="A0ABD3PRE0"/>
<sequence>MLRLTASIFLSCVLPTTFSFTSWRHPKTKVGSSSSKCQDFYPDSSPLLATIVEKDGLFWPSSSDNADPHDCSNDNSEEEENVLSQTLDSVLKVYATHSEPDFLIPWQKRHQTTSTSSGFVIDVPGLGFRVMTNAHSVEYGSVVQVQRRGEDEKYEAVVEAVGNECDLALLRVDSLLPSGSDSGDESVDSMYALPLGSLPSLQDEVEVLGYPAGGDSLCVTKGVVSRIEMQEYAQAGSSLLAMQIDAAINPGNSGGPVVNEDLEVIGVAFQGLDEVENCGYVVPVSVVRHFLEDVRRNSGYTGFCQLGIDICFLENQSFRKFLKLGNDVASINGDRSRRRRSTGVMVRSIAPTSGALGKLQNMDVIMAVDGIPVGGDGKIPFRRGERVDLPCYISSLFEGDVAQITIWRNGKEMDVAVPLKRIQSLVPSHFHNKPPPFLICSGFVFTALSVPYLEAKDAWDDYYSDNVSYLLGLVHAPLKQPGDEVVVLSQVLAHKANLGYEHFMDLHLLEFNGVEVRCLKHLQQLITESAGPFMTFQFAPKEGGRFIVLDRENNDEATRDVCAEHSIGTPFLFHTEL</sequence>
<dbReference type="GO" id="GO:0008236">
    <property type="term" value="F:serine-type peptidase activity"/>
    <property type="evidence" value="ECO:0007669"/>
    <property type="project" value="UniProtKB-KW"/>
</dbReference>
<feature type="domain" description="Protease Do-like PDZ" evidence="7">
    <location>
        <begin position="426"/>
        <end position="568"/>
    </location>
</feature>
<dbReference type="InterPro" id="IPR001940">
    <property type="entry name" value="Peptidase_S1C"/>
</dbReference>
<keyword evidence="3" id="KW-0378">Hydrolase</keyword>
<gene>
    <name evidence="8" type="ORF">HJC23_002927</name>
</gene>
<dbReference type="Pfam" id="PF13365">
    <property type="entry name" value="Trypsin_2"/>
    <property type="match status" value="1"/>
</dbReference>
<dbReference type="EMBL" id="JABMIG020000130">
    <property type="protein sequence ID" value="KAL3790301.1"/>
    <property type="molecule type" value="Genomic_DNA"/>
</dbReference>
<evidence type="ECO:0000259" key="7">
    <source>
        <dbReference type="Pfam" id="PF17815"/>
    </source>
</evidence>
<dbReference type="Gene3D" id="2.30.42.10">
    <property type="match status" value="1"/>
</dbReference>
<dbReference type="InterPro" id="IPR043504">
    <property type="entry name" value="Peptidase_S1_PA_chymotrypsin"/>
</dbReference>
<evidence type="ECO:0000256" key="5">
    <source>
        <dbReference type="ARBA" id="ARBA00023026"/>
    </source>
</evidence>
<accession>A0ABD3PRE0</accession>
<reference evidence="8 9" key="1">
    <citation type="journal article" date="2020" name="G3 (Bethesda)">
        <title>Improved Reference Genome for Cyclotella cryptica CCMP332, a Model for Cell Wall Morphogenesis, Salinity Adaptation, and Lipid Production in Diatoms (Bacillariophyta).</title>
        <authorList>
            <person name="Roberts W.R."/>
            <person name="Downey K.M."/>
            <person name="Ruck E.C."/>
            <person name="Traller J.C."/>
            <person name="Alverson A.J."/>
        </authorList>
    </citation>
    <scope>NUCLEOTIDE SEQUENCE [LARGE SCALE GENOMIC DNA]</scope>
    <source>
        <strain evidence="8 9">CCMP332</strain>
    </source>
</reference>
<keyword evidence="6" id="KW-0732">Signal</keyword>
<keyword evidence="4" id="KW-0720">Serine protease</keyword>
<dbReference type="InterPro" id="IPR046449">
    <property type="entry name" value="DEGP_PDZ_sf"/>
</dbReference>
<dbReference type="GO" id="GO:0006508">
    <property type="term" value="P:proteolysis"/>
    <property type="evidence" value="ECO:0007669"/>
    <property type="project" value="UniProtKB-KW"/>
</dbReference>
<dbReference type="Gene3D" id="2.40.10.10">
    <property type="entry name" value="Trypsin-like serine proteases"/>
    <property type="match status" value="2"/>
</dbReference>
<evidence type="ECO:0000256" key="4">
    <source>
        <dbReference type="ARBA" id="ARBA00022825"/>
    </source>
</evidence>
<evidence type="ECO:0000256" key="2">
    <source>
        <dbReference type="ARBA" id="ARBA00022670"/>
    </source>
</evidence>
<organism evidence="8 9">
    <name type="scientific">Cyclotella cryptica</name>
    <dbReference type="NCBI Taxonomy" id="29204"/>
    <lineage>
        <taxon>Eukaryota</taxon>
        <taxon>Sar</taxon>
        <taxon>Stramenopiles</taxon>
        <taxon>Ochrophyta</taxon>
        <taxon>Bacillariophyta</taxon>
        <taxon>Coscinodiscophyceae</taxon>
        <taxon>Thalassiosirophycidae</taxon>
        <taxon>Stephanodiscales</taxon>
        <taxon>Stephanodiscaceae</taxon>
        <taxon>Cyclotella</taxon>
    </lineage>
</organism>
<dbReference type="SUPFAM" id="SSF50156">
    <property type="entry name" value="PDZ domain-like"/>
    <property type="match status" value="1"/>
</dbReference>
<comment type="caution">
    <text evidence="8">The sequence shown here is derived from an EMBL/GenBank/DDBJ whole genome shotgun (WGS) entry which is preliminary data.</text>
</comment>
<name>A0ABD3PRE0_9STRA</name>
<evidence type="ECO:0000313" key="8">
    <source>
        <dbReference type="EMBL" id="KAL3790301.1"/>
    </source>
</evidence>
<keyword evidence="5" id="KW-0843">Virulence</keyword>
<dbReference type="PRINTS" id="PR00834">
    <property type="entry name" value="PROTEASES2C"/>
</dbReference>
<feature type="chain" id="PRO_5044876579" description="Protease Do-like PDZ domain-containing protein" evidence="6">
    <location>
        <begin position="20"/>
        <end position="577"/>
    </location>
</feature>
<dbReference type="Proteomes" id="UP001516023">
    <property type="component" value="Unassembled WGS sequence"/>
</dbReference>
<dbReference type="InterPro" id="IPR041517">
    <property type="entry name" value="DEGP_PDZ"/>
</dbReference>
<protein>
    <recommendedName>
        <fullName evidence="7">Protease Do-like PDZ domain-containing protein</fullName>
    </recommendedName>
</protein>
<keyword evidence="9" id="KW-1185">Reference proteome</keyword>
<keyword evidence="2" id="KW-0645">Protease</keyword>
<feature type="signal peptide" evidence="6">
    <location>
        <begin position="1"/>
        <end position="19"/>
    </location>
</feature>
<dbReference type="PANTHER" id="PTHR45980">
    <property type="match status" value="1"/>
</dbReference>
<proteinExistence type="inferred from homology"/>
<evidence type="ECO:0000256" key="1">
    <source>
        <dbReference type="ARBA" id="ARBA00010541"/>
    </source>
</evidence>
<comment type="similarity">
    <text evidence="1">Belongs to the peptidase S1C family.</text>
</comment>
<dbReference type="Gene3D" id="3.20.190.20">
    <property type="match status" value="1"/>
</dbReference>
<dbReference type="PANTHER" id="PTHR45980:SF9">
    <property type="entry name" value="PROTEASE DO-LIKE 10, MITOCHONDRIAL-RELATED"/>
    <property type="match status" value="1"/>
</dbReference>
<dbReference type="InterPro" id="IPR036034">
    <property type="entry name" value="PDZ_sf"/>
</dbReference>
<evidence type="ECO:0000313" key="9">
    <source>
        <dbReference type="Proteomes" id="UP001516023"/>
    </source>
</evidence>
<evidence type="ECO:0000256" key="6">
    <source>
        <dbReference type="SAM" id="SignalP"/>
    </source>
</evidence>
<dbReference type="InterPro" id="IPR009003">
    <property type="entry name" value="Peptidase_S1_PA"/>
</dbReference>
<dbReference type="Pfam" id="PF17815">
    <property type="entry name" value="PDZ_3"/>
    <property type="match status" value="1"/>
</dbReference>
<evidence type="ECO:0000256" key="3">
    <source>
        <dbReference type="ARBA" id="ARBA00022801"/>
    </source>
</evidence>